<organism evidence="2">
    <name type="scientific">bioreactor metagenome</name>
    <dbReference type="NCBI Taxonomy" id="1076179"/>
    <lineage>
        <taxon>unclassified sequences</taxon>
        <taxon>metagenomes</taxon>
        <taxon>ecological metagenomes</taxon>
    </lineage>
</organism>
<accession>A0A644UZZ0</accession>
<feature type="compositionally biased region" description="Low complexity" evidence="1">
    <location>
        <begin position="65"/>
        <end position="81"/>
    </location>
</feature>
<feature type="region of interest" description="Disordered" evidence="1">
    <location>
        <begin position="1"/>
        <end position="142"/>
    </location>
</feature>
<evidence type="ECO:0000256" key="1">
    <source>
        <dbReference type="SAM" id="MobiDB-lite"/>
    </source>
</evidence>
<feature type="compositionally biased region" description="Low complexity" evidence="1">
    <location>
        <begin position="8"/>
        <end position="23"/>
    </location>
</feature>
<protein>
    <submittedName>
        <fullName evidence="2">Uncharacterized protein</fullName>
    </submittedName>
</protein>
<evidence type="ECO:0000313" key="2">
    <source>
        <dbReference type="EMBL" id="MPL84504.1"/>
    </source>
</evidence>
<feature type="compositionally biased region" description="Low complexity" evidence="1">
    <location>
        <begin position="98"/>
        <end position="116"/>
    </location>
</feature>
<dbReference type="EMBL" id="VSSQ01000190">
    <property type="protein sequence ID" value="MPL84504.1"/>
    <property type="molecule type" value="Genomic_DNA"/>
</dbReference>
<proteinExistence type="predicted"/>
<reference evidence="2" key="1">
    <citation type="submission" date="2019-08" db="EMBL/GenBank/DDBJ databases">
        <authorList>
            <person name="Kucharzyk K."/>
            <person name="Murdoch R.W."/>
            <person name="Higgins S."/>
            <person name="Loffler F."/>
        </authorList>
    </citation>
    <scope>NUCLEOTIDE SEQUENCE</scope>
</reference>
<comment type="caution">
    <text evidence="2">The sequence shown here is derived from an EMBL/GenBank/DDBJ whole genome shotgun (WGS) entry which is preliminary data.</text>
</comment>
<gene>
    <name evidence="2" type="ORF">SDC9_30469</name>
</gene>
<name>A0A644UZZ0_9ZZZZ</name>
<sequence>MLIAQMTADGGAPARGPARSAAHPRAEEEARRPADFAAPTSWPEVERRPHGGAPPPQPRHRPVRRAQTPRAPAQRWPARTRACCRRLRPPRSCHRPRSGVSPGRSSPPSSCSPRSGAEGRAKTKRPRTGRGLSRTLRSADLT</sequence>
<dbReference type="AlphaFoldDB" id="A0A644UZZ0"/>
<feature type="compositionally biased region" description="Basic residues" evidence="1">
    <location>
        <begin position="82"/>
        <end position="97"/>
    </location>
</feature>
<feature type="compositionally biased region" description="Basic and acidic residues" evidence="1">
    <location>
        <begin position="24"/>
        <end position="34"/>
    </location>
</feature>